<dbReference type="EMBL" id="BTRK01000006">
    <property type="protein sequence ID" value="GMR56794.1"/>
    <property type="molecule type" value="Genomic_DNA"/>
</dbReference>
<gene>
    <name evidence="1" type="ORF">PMAYCL1PPCAC_26989</name>
</gene>
<comment type="caution">
    <text evidence="1">The sequence shown here is derived from an EMBL/GenBank/DDBJ whole genome shotgun (WGS) entry which is preliminary data.</text>
</comment>
<evidence type="ECO:0000313" key="2">
    <source>
        <dbReference type="Proteomes" id="UP001328107"/>
    </source>
</evidence>
<accession>A0AAN5D5I8</accession>
<keyword evidence="2" id="KW-1185">Reference proteome</keyword>
<dbReference type="Proteomes" id="UP001328107">
    <property type="component" value="Unassembled WGS sequence"/>
</dbReference>
<protein>
    <recommendedName>
        <fullName evidence="3">F-box domain-containing protein</fullName>
    </recommendedName>
</protein>
<organism evidence="1 2">
    <name type="scientific">Pristionchus mayeri</name>
    <dbReference type="NCBI Taxonomy" id="1317129"/>
    <lineage>
        <taxon>Eukaryota</taxon>
        <taxon>Metazoa</taxon>
        <taxon>Ecdysozoa</taxon>
        <taxon>Nematoda</taxon>
        <taxon>Chromadorea</taxon>
        <taxon>Rhabditida</taxon>
        <taxon>Rhabditina</taxon>
        <taxon>Diplogasteromorpha</taxon>
        <taxon>Diplogasteroidea</taxon>
        <taxon>Neodiplogasteridae</taxon>
        <taxon>Pristionchus</taxon>
    </lineage>
</organism>
<feature type="non-terminal residue" evidence="1">
    <location>
        <position position="112"/>
    </location>
</feature>
<feature type="non-terminal residue" evidence="1">
    <location>
        <position position="1"/>
    </location>
</feature>
<evidence type="ECO:0000313" key="1">
    <source>
        <dbReference type="EMBL" id="GMR56794.1"/>
    </source>
</evidence>
<sequence length="112" mass="12993">SRWETLPWKARPALDRICFHLRTNEECTDLANFSVVCKSFRNVVKEFMMRKTNRCGLKLVNIMKTEASMEVEIFIFPSNIAFLDLATLDGMRIERSINSGFPTLRVKLTGFE</sequence>
<name>A0AAN5D5I8_9BILA</name>
<proteinExistence type="predicted"/>
<reference evidence="2" key="1">
    <citation type="submission" date="2022-10" db="EMBL/GenBank/DDBJ databases">
        <title>Genome assembly of Pristionchus species.</title>
        <authorList>
            <person name="Yoshida K."/>
            <person name="Sommer R.J."/>
        </authorList>
    </citation>
    <scope>NUCLEOTIDE SEQUENCE [LARGE SCALE GENOMIC DNA]</scope>
    <source>
        <strain evidence="2">RS5460</strain>
    </source>
</reference>
<dbReference type="AlphaFoldDB" id="A0AAN5D5I8"/>
<evidence type="ECO:0008006" key="3">
    <source>
        <dbReference type="Google" id="ProtNLM"/>
    </source>
</evidence>